<accession>A0A9X3DGS3</accession>
<organism evidence="11 12">
    <name type="scientific">Pedobacter agri</name>
    <dbReference type="NCBI Taxonomy" id="454586"/>
    <lineage>
        <taxon>Bacteria</taxon>
        <taxon>Pseudomonadati</taxon>
        <taxon>Bacteroidota</taxon>
        <taxon>Sphingobacteriia</taxon>
        <taxon>Sphingobacteriales</taxon>
        <taxon>Sphingobacteriaceae</taxon>
        <taxon>Pedobacter</taxon>
    </lineage>
</organism>
<dbReference type="SUPFAM" id="SSF46946">
    <property type="entry name" value="S13-like H2TH domain"/>
    <property type="match status" value="1"/>
</dbReference>
<evidence type="ECO:0000256" key="1">
    <source>
        <dbReference type="ARBA" id="ARBA00001668"/>
    </source>
</evidence>
<keyword evidence="8" id="KW-0511">Multifunctional enzyme</keyword>
<dbReference type="InterPro" id="IPR035937">
    <property type="entry name" value="FPG_N"/>
</dbReference>
<evidence type="ECO:0000256" key="6">
    <source>
        <dbReference type="ARBA" id="ARBA00023204"/>
    </source>
</evidence>
<evidence type="ECO:0000256" key="7">
    <source>
        <dbReference type="ARBA" id="ARBA00023239"/>
    </source>
</evidence>
<dbReference type="SMART" id="SM01232">
    <property type="entry name" value="H2TH"/>
    <property type="match status" value="1"/>
</dbReference>
<protein>
    <submittedName>
        <fullName evidence="11">Formamidopyrimidine-DNA glycosylase</fullName>
    </submittedName>
</protein>
<dbReference type="SMART" id="SM00898">
    <property type="entry name" value="Fapy_DNA_glyco"/>
    <property type="match status" value="1"/>
</dbReference>
<dbReference type="PANTHER" id="PTHR22993">
    <property type="entry name" value="FORMAMIDOPYRIMIDINE-DNA GLYCOSYLASE"/>
    <property type="match status" value="1"/>
</dbReference>
<dbReference type="SUPFAM" id="SSF81624">
    <property type="entry name" value="N-terminal domain of MutM-like DNA repair proteins"/>
    <property type="match status" value="1"/>
</dbReference>
<evidence type="ECO:0000313" key="12">
    <source>
        <dbReference type="Proteomes" id="UP001142592"/>
    </source>
</evidence>
<feature type="domain" description="Formamidopyrimidine-DNA glycosylase catalytic" evidence="10">
    <location>
        <begin position="2"/>
        <end position="113"/>
    </location>
</feature>
<dbReference type="GO" id="GO:0003906">
    <property type="term" value="F:DNA-(apurinic or apyrimidinic site) endonuclease activity"/>
    <property type="evidence" value="ECO:0007669"/>
    <property type="project" value="InterPro"/>
</dbReference>
<dbReference type="Proteomes" id="UP001142592">
    <property type="component" value="Unassembled WGS sequence"/>
</dbReference>
<dbReference type="GO" id="GO:0003684">
    <property type="term" value="F:damaged DNA binding"/>
    <property type="evidence" value="ECO:0007669"/>
    <property type="project" value="InterPro"/>
</dbReference>
<evidence type="ECO:0000256" key="3">
    <source>
        <dbReference type="ARBA" id="ARBA00022763"/>
    </source>
</evidence>
<dbReference type="AlphaFoldDB" id="A0A9X3DGS3"/>
<dbReference type="GO" id="GO:0006284">
    <property type="term" value="P:base-excision repair"/>
    <property type="evidence" value="ECO:0007669"/>
    <property type="project" value="InterPro"/>
</dbReference>
<keyword evidence="9" id="KW-0326">Glycosidase</keyword>
<dbReference type="GO" id="GO:0034039">
    <property type="term" value="F:8-oxo-7,8-dihydroguanine DNA N-glycosylase activity"/>
    <property type="evidence" value="ECO:0007669"/>
    <property type="project" value="TreeGrafter"/>
</dbReference>
<evidence type="ECO:0000256" key="8">
    <source>
        <dbReference type="ARBA" id="ARBA00023268"/>
    </source>
</evidence>
<dbReference type="PROSITE" id="PS51068">
    <property type="entry name" value="FPG_CAT"/>
    <property type="match status" value="1"/>
</dbReference>
<comment type="caution">
    <text evidence="11">The sequence shown here is derived from an EMBL/GenBank/DDBJ whole genome shotgun (WGS) entry which is preliminary data.</text>
</comment>
<evidence type="ECO:0000313" key="11">
    <source>
        <dbReference type="EMBL" id="MCX3267377.1"/>
    </source>
</evidence>
<keyword evidence="3" id="KW-0227">DNA damage</keyword>
<dbReference type="RefSeq" id="WP_010599296.1">
    <property type="nucleotide sequence ID" value="NZ_JAPJUH010000007.1"/>
</dbReference>
<dbReference type="InterPro" id="IPR015886">
    <property type="entry name" value="H2TH_FPG"/>
</dbReference>
<dbReference type="Gene3D" id="3.20.190.10">
    <property type="entry name" value="MutM-like, N-terminal"/>
    <property type="match status" value="1"/>
</dbReference>
<evidence type="ECO:0000256" key="5">
    <source>
        <dbReference type="ARBA" id="ARBA00023125"/>
    </source>
</evidence>
<comment type="similarity">
    <text evidence="2">Belongs to the FPG family.</text>
</comment>
<dbReference type="InterPro" id="IPR012319">
    <property type="entry name" value="FPG_cat"/>
</dbReference>
<keyword evidence="12" id="KW-1185">Reference proteome</keyword>
<evidence type="ECO:0000259" key="10">
    <source>
        <dbReference type="PROSITE" id="PS51068"/>
    </source>
</evidence>
<dbReference type="InterPro" id="IPR010979">
    <property type="entry name" value="Ribosomal_uS13-like_H2TH"/>
</dbReference>
<proteinExistence type="inferred from homology"/>
<dbReference type="EMBL" id="JAPJUH010000007">
    <property type="protein sequence ID" value="MCX3267377.1"/>
    <property type="molecule type" value="Genomic_DNA"/>
</dbReference>
<dbReference type="GO" id="GO:0008270">
    <property type="term" value="F:zinc ion binding"/>
    <property type="evidence" value="ECO:0007669"/>
    <property type="project" value="InterPro"/>
</dbReference>
<evidence type="ECO:0000256" key="9">
    <source>
        <dbReference type="ARBA" id="ARBA00023295"/>
    </source>
</evidence>
<dbReference type="Gene3D" id="1.10.8.50">
    <property type="match status" value="1"/>
</dbReference>
<evidence type="ECO:0000256" key="4">
    <source>
        <dbReference type="ARBA" id="ARBA00022801"/>
    </source>
</evidence>
<dbReference type="GO" id="GO:0016829">
    <property type="term" value="F:lyase activity"/>
    <property type="evidence" value="ECO:0007669"/>
    <property type="project" value="UniProtKB-KW"/>
</dbReference>
<keyword evidence="4" id="KW-0378">Hydrolase</keyword>
<comment type="catalytic activity">
    <reaction evidence="1">
        <text>Hydrolysis of DNA containing ring-opened 7-methylguanine residues, releasing 2,6-diamino-4-hydroxy-5-(N-methyl)formamidopyrimidine.</text>
        <dbReference type="EC" id="3.2.2.23"/>
    </reaction>
</comment>
<keyword evidence="5" id="KW-0238">DNA-binding</keyword>
<name>A0A9X3DGS3_9SPHI</name>
<keyword evidence="6" id="KW-0234">DNA repair</keyword>
<dbReference type="Pfam" id="PF06831">
    <property type="entry name" value="H2TH"/>
    <property type="match status" value="1"/>
</dbReference>
<evidence type="ECO:0000256" key="2">
    <source>
        <dbReference type="ARBA" id="ARBA00009409"/>
    </source>
</evidence>
<sequence length="257" mass="29036">MAELPDLSVFAKILNRRFKGMTLERVEVTVAEKLNVSSKEVKQCLEGQRLENVSREGKTLQLHFSANQVLGIHLMLRGELVSLDVEVNPKYQILGFHFKGGEGFAVVDLQKQATPTLNPPSTKVPDALEMDEAYFLDLLSRKRTNLKTLMMDQHQMRGIGNSYADEILYHAGISPFSIAKAIPVKEAKKLFKSLRHVLENAIRDIEKENGDELKGELRDFMRIHGAGIKETAKGEEVLSDRIGGRKTYFVKSQHLYN</sequence>
<dbReference type="Pfam" id="PF01149">
    <property type="entry name" value="Fapy_DNA_glyco"/>
    <property type="match status" value="1"/>
</dbReference>
<gene>
    <name evidence="11" type="ORF">OQZ29_21635</name>
</gene>
<reference evidence="11" key="1">
    <citation type="submission" date="2022-11" db="EMBL/GenBank/DDBJ databases">
        <authorList>
            <person name="Graham C."/>
            <person name="Newman J.D."/>
        </authorList>
    </citation>
    <scope>NUCLEOTIDE SEQUENCE</scope>
    <source>
        <strain evidence="11">DSM 19486</strain>
    </source>
</reference>
<dbReference type="PANTHER" id="PTHR22993:SF9">
    <property type="entry name" value="FORMAMIDOPYRIMIDINE-DNA GLYCOSYLASE"/>
    <property type="match status" value="1"/>
</dbReference>
<keyword evidence="7" id="KW-0456">Lyase</keyword>